<feature type="transmembrane region" description="Helical" evidence="1">
    <location>
        <begin position="462"/>
        <end position="480"/>
    </location>
</feature>
<organism evidence="2 3">
    <name type="scientific">Luteolibacter arcticus</name>
    <dbReference type="NCBI Taxonomy" id="1581411"/>
    <lineage>
        <taxon>Bacteria</taxon>
        <taxon>Pseudomonadati</taxon>
        <taxon>Verrucomicrobiota</taxon>
        <taxon>Verrucomicrobiia</taxon>
        <taxon>Verrucomicrobiales</taxon>
        <taxon>Verrucomicrobiaceae</taxon>
        <taxon>Luteolibacter</taxon>
    </lineage>
</organism>
<feature type="transmembrane region" description="Helical" evidence="1">
    <location>
        <begin position="65"/>
        <end position="86"/>
    </location>
</feature>
<keyword evidence="1" id="KW-0812">Transmembrane</keyword>
<protein>
    <submittedName>
        <fullName evidence="2">Uncharacterized protein</fullName>
    </submittedName>
</protein>
<feature type="transmembrane region" description="Helical" evidence="1">
    <location>
        <begin position="501"/>
        <end position="520"/>
    </location>
</feature>
<feature type="transmembrane region" description="Helical" evidence="1">
    <location>
        <begin position="601"/>
        <end position="630"/>
    </location>
</feature>
<feature type="transmembrane region" description="Helical" evidence="1">
    <location>
        <begin position="419"/>
        <end position="440"/>
    </location>
</feature>
<name>A0ABT3GL56_9BACT</name>
<dbReference type="Proteomes" id="UP001320876">
    <property type="component" value="Unassembled WGS sequence"/>
</dbReference>
<evidence type="ECO:0000313" key="3">
    <source>
        <dbReference type="Proteomes" id="UP001320876"/>
    </source>
</evidence>
<keyword evidence="1" id="KW-1133">Transmembrane helix</keyword>
<evidence type="ECO:0000313" key="2">
    <source>
        <dbReference type="EMBL" id="MCW1924238.1"/>
    </source>
</evidence>
<comment type="caution">
    <text evidence="2">The sequence shown here is derived from an EMBL/GenBank/DDBJ whole genome shotgun (WGS) entry which is preliminary data.</text>
</comment>
<sequence length="679" mass="75620">MSDLRERFIELAIRPLAGKSPAEDLARGELMERLNHARSGPQDESLEVAIAQLEATSALSRKTGVPAFCLLLAFAIVIGLVSLATWRDLVRMDRLYNVIPGRIDHVAAAERELERKVPEDQRIFLFSGHSSMGTEIQRAWHESCKVSLPDDPAWLEEYAFSAGLSVLEGGQVFLHARRIDPGNGMWDAREATGSLVRSKFKHSSSRPRGAIGPALPVLKTDQPYREAVDHMERASVAPRFESWIPPRTIKRLAMLGPATDLAELADRWMFAGVQWRSGSTFHRWAELWEARAAELERDQDREGLRRWFGTIERLLPRCLADSGNKRLYDPGGFFGSRHSRNFLEILRRQELHDEAARLDHWIRESSRPLTGVTSGSGMDIRPRMAVADYGDWIHAIPGSIQDRDLEPGRRAEHAAADRMLAVTVAILFGVLACLACLEGWRRARPVRGLADRVGALLRPSDFAWIFGLGIAVPALWHVAIAGISPLGARDFSITCGYMKPVALRVAGSFLFACCMLIQSARWRLAKRGGVLGFRPVLWPGWAMAIIAALFVPAISAVRYLPTYHPRWQQDDFVNFGSAVAGLPLLWLLWRSFAMVLCPTRAALPGVLVCRMLMPCFIGAALLLLASAPLLKREESKWVQRDALAHPDPGGSGLSVMDARLVEMLRDKLLHAIETAPQHK</sequence>
<feature type="transmembrane region" description="Helical" evidence="1">
    <location>
        <begin position="572"/>
        <end position="589"/>
    </location>
</feature>
<keyword evidence="1" id="KW-0472">Membrane</keyword>
<evidence type="ECO:0000256" key="1">
    <source>
        <dbReference type="SAM" id="Phobius"/>
    </source>
</evidence>
<keyword evidence="3" id="KW-1185">Reference proteome</keyword>
<dbReference type="RefSeq" id="WP_264488346.1">
    <property type="nucleotide sequence ID" value="NZ_JAPDDT010000007.1"/>
</dbReference>
<accession>A0ABT3GL56</accession>
<gene>
    <name evidence="2" type="ORF">OKA05_16850</name>
</gene>
<proteinExistence type="predicted"/>
<dbReference type="EMBL" id="JAPDDT010000007">
    <property type="protein sequence ID" value="MCW1924238.1"/>
    <property type="molecule type" value="Genomic_DNA"/>
</dbReference>
<reference evidence="2 3" key="1">
    <citation type="submission" date="2022-10" db="EMBL/GenBank/DDBJ databases">
        <title>Luteolibacter arcticus strain CCTCC AB 2014275, whole genome shotgun sequencing project.</title>
        <authorList>
            <person name="Zhao G."/>
            <person name="Shen L."/>
        </authorList>
    </citation>
    <scope>NUCLEOTIDE SEQUENCE [LARGE SCALE GENOMIC DNA]</scope>
    <source>
        <strain evidence="2 3">CCTCC AB 2014275</strain>
    </source>
</reference>
<feature type="transmembrane region" description="Helical" evidence="1">
    <location>
        <begin position="540"/>
        <end position="560"/>
    </location>
</feature>